<protein>
    <submittedName>
        <fullName evidence="1">Uncharacterized protein</fullName>
    </submittedName>
</protein>
<dbReference type="Proteomes" id="UP001266099">
    <property type="component" value="Unassembled WGS sequence"/>
</dbReference>
<evidence type="ECO:0000313" key="2">
    <source>
        <dbReference type="Proteomes" id="UP001266099"/>
    </source>
</evidence>
<proteinExistence type="predicted"/>
<dbReference type="RefSeq" id="WP_434533499.1">
    <property type="nucleotide sequence ID" value="NZ_CP136414.1"/>
</dbReference>
<organism evidence="1 2">
    <name type="scientific">Arcanobacterium hippocoleae</name>
    <dbReference type="NCBI Taxonomy" id="149017"/>
    <lineage>
        <taxon>Bacteria</taxon>
        <taxon>Bacillati</taxon>
        <taxon>Actinomycetota</taxon>
        <taxon>Actinomycetes</taxon>
        <taxon>Actinomycetales</taxon>
        <taxon>Actinomycetaceae</taxon>
        <taxon>Arcanobacterium</taxon>
    </lineage>
</organism>
<dbReference type="EMBL" id="JAVDUJ010000001">
    <property type="protein sequence ID" value="MDR6939327.1"/>
    <property type="molecule type" value="Genomic_DNA"/>
</dbReference>
<keyword evidence="2" id="KW-1185">Reference proteome</keyword>
<comment type="caution">
    <text evidence="1">The sequence shown here is derived from an EMBL/GenBank/DDBJ whole genome shotgun (WGS) entry which is preliminary data.</text>
</comment>
<dbReference type="SUPFAM" id="SSF143100">
    <property type="entry name" value="TTHA1013/TTHA0281-like"/>
    <property type="match status" value="1"/>
</dbReference>
<name>A0ABU1T1U3_9ACTO</name>
<accession>A0ABU1T1U3</accession>
<sequence length="68" mass="7798">MGTYTARATRECDWWTVTVDEIDGLFTMARRLDQIPDQVKDALALFPEIEKAPEKAKINILPIGEYIE</sequence>
<dbReference type="InterPro" id="IPR035069">
    <property type="entry name" value="TTHA1013/TTHA0281-like"/>
</dbReference>
<gene>
    <name evidence="1" type="ORF">J2S36_000870</name>
</gene>
<evidence type="ECO:0000313" key="1">
    <source>
        <dbReference type="EMBL" id="MDR6939327.1"/>
    </source>
</evidence>
<reference evidence="1 2" key="1">
    <citation type="submission" date="2023-07" db="EMBL/GenBank/DDBJ databases">
        <title>Sequencing the genomes of 1000 actinobacteria strains.</title>
        <authorList>
            <person name="Klenk H.-P."/>
        </authorList>
    </citation>
    <scope>NUCLEOTIDE SEQUENCE [LARGE SCALE GENOMIC DNA]</scope>
    <source>
        <strain evidence="1 2">DSM 15539</strain>
    </source>
</reference>